<reference evidence="3 4" key="1">
    <citation type="submission" date="2018-11" db="EMBL/GenBank/DDBJ databases">
        <title>Sequencing the genomes of 1000 actinobacteria strains.</title>
        <authorList>
            <person name="Klenk H.-P."/>
        </authorList>
    </citation>
    <scope>NUCLEOTIDE SEQUENCE [LARGE SCALE GENOMIC DNA]</scope>
    <source>
        <strain evidence="3 4">DSM 44254</strain>
    </source>
</reference>
<dbReference type="Gene3D" id="2.30.110.10">
    <property type="entry name" value="Electron Transport, Fmn-binding Protein, Chain A"/>
    <property type="match status" value="1"/>
</dbReference>
<comment type="catalytic activity">
    <reaction evidence="2">
        <text>oxidized coenzyme F420-(gamma-L-Glu)(n) + a quinol + H(+) = reduced coenzyme F420-(gamma-L-Glu)(n) + a quinone</text>
        <dbReference type="Rhea" id="RHEA:39663"/>
        <dbReference type="Rhea" id="RHEA-COMP:12939"/>
        <dbReference type="Rhea" id="RHEA-COMP:14378"/>
        <dbReference type="ChEBI" id="CHEBI:15378"/>
        <dbReference type="ChEBI" id="CHEBI:24646"/>
        <dbReference type="ChEBI" id="CHEBI:132124"/>
        <dbReference type="ChEBI" id="CHEBI:133980"/>
        <dbReference type="ChEBI" id="CHEBI:139511"/>
    </reaction>
</comment>
<evidence type="ECO:0000313" key="4">
    <source>
        <dbReference type="Proteomes" id="UP000272400"/>
    </source>
</evidence>
<dbReference type="EMBL" id="RJKE01000001">
    <property type="protein sequence ID" value="ROO87428.1"/>
    <property type="molecule type" value="Genomic_DNA"/>
</dbReference>
<evidence type="ECO:0000256" key="1">
    <source>
        <dbReference type="ARBA" id="ARBA00008710"/>
    </source>
</evidence>
<dbReference type="PANTHER" id="PTHR39428">
    <property type="entry name" value="F420H(2)-DEPENDENT QUINONE REDUCTASE RV1261C"/>
    <property type="match status" value="1"/>
</dbReference>
<dbReference type="RefSeq" id="WP_170201556.1">
    <property type="nucleotide sequence ID" value="NZ_RJKE01000001.1"/>
</dbReference>
<dbReference type="GO" id="GO:0016491">
    <property type="term" value="F:oxidoreductase activity"/>
    <property type="evidence" value="ECO:0007669"/>
    <property type="project" value="InterPro"/>
</dbReference>
<evidence type="ECO:0000256" key="2">
    <source>
        <dbReference type="ARBA" id="ARBA00049106"/>
    </source>
</evidence>
<dbReference type="InterPro" id="IPR012349">
    <property type="entry name" value="Split_barrel_FMN-bd"/>
</dbReference>
<sequence length="177" mass="19726">MAARDAVPHVDPRVPRGVLYRVYVRLLGGRAARWLFARRGMWKADVALMRLTRNRLGLGLLLPTGLLQTRGARTGAVRRNTVIYFHDGDRITVVASFAGAPTDPAWCHNARAHPGVLFNGLPFRAQVVRDEAARERLWELADQVFPVYAVYREQAARAGRAIPILQLTPTDPRAAPD</sequence>
<protein>
    <submittedName>
        <fullName evidence="3">Deazaflavin-dependent oxidoreductase (Nitroreductase family)</fullName>
    </submittedName>
</protein>
<accession>A0A3N1D2Y8</accession>
<dbReference type="NCBIfam" id="TIGR00026">
    <property type="entry name" value="hi_GC_TIGR00026"/>
    <property type="match status" value="1"/>
</dbReference>
<comment type="similarity">
    <text evidence="1">Belongs to the F420H(2)-dependent quinone reductase family.</text>
</comment>
<comment type="caution">
    <text evidence="3">The sequence shown here is derived from an EMBL/GenBank/DDBJ whole genome shotgun (WGS) entry which is preliminary data.</text>
</comment>
<proteinExistence type="inferred from homology"/>
<dbReference type="InterPro" id="IPR004378">
    <property type="entry name" value="F420H2_quin_Rdtase"/>
</dbReference>
<dbReference type="Pfam" id="PF04075">
    <property type="entry name" value="F420H2_quin_red"/>
    <property type="match status" value="1"/>
</dbReference>
<dbReference type="Proteomes" id="UP000272400">
    <property type="component" value="Unassembled WGS sequence"/>
</dbReference>
<dbReference type="AlphaFoldDB" id="A0A3N1D2Y8"/>
<organism evidence="3 4">
    <name type="scientific">Actinocorallia herbida</name>
    <dbReference type="NCBI Taxonomy" id="58109"/>
    <lineage>
        <taxon>Bacteria</taxon>
        <taxon>Bacillati</taxon>
        <taxon>Actinomycetota</taxon>
        <taxon>Actinomycetes</taxon>
        <taxon>Streptosporangiales</taxon>
        <taxon>Thermomonosporaceae</taxon>
        <taxon>Actinocorallia</taxon>
    </lineage>
</organism>
<dbReference type="GO" id="GO:0005886">
    <property type="term" value="C:plasma membrane"/>
    <property type="evidence" value="ECO:0007669"/>
    <property type="project" value="TreeGrafter"/>
</dbReference>
<keyword evidence="4" id="KW-1185">Reference proteome</keyword>
<name>A0A3N1D2Y8_9ACTN</name>
<evidence type="ECO:0000313" key="3">
    <source>
        <dbReference type="EMBL" id="ROO87428.1"/>
    </source>
</evidence>
<dbReference type="PANTHER" id="PTHR39428:SF1">
    <property type="entry name" value="F420H(2)-DEPENDENT QUINONE REDUCTASE RV1261C"/>
    <property type="match status" value="1"/>
</dbReference>
<gene>
    <name evidence="3" type="ORF">EDD29_5036</name>
</gene>
<dbReference type="GO" id="GO:0070967">
    <property type="term" value="F:coenzyme F420 binding"/>
    <property type="evidence" value="ECO:0007669"/>
    <property type="project" value="TreeGrafter"/>
</dbReference>